<dbReference type="Pfam" id="PF00083">
    <property type="entry name" value="Sugar_tr"/>
    <property type="match status" value="1"/>
</dbReference>
<dbReference type="CDD" id="cd17317">
    <property type="entry name" value="MFS_SLC22"/>
    <property type="match status" value="1"/>
</dbReference>
<dbReference type="GeneID" id="106170474"/>
<feature type="domain" description="Major facilitator superfamily (MFS) profile" evidence="6">
    <location>
        <begin position="104"/>
        <end position="530"/>
    </location>
</feature>
<gene>
    <name evidence="8" type="primary">LOC106170474</name>
</gene>
<evidence type="ECO:0000313" key="7">
    <source>
        <dbReference type="Proteomes" id="UP000085678"/>
    </source>
</evidence>
<feature type="transmembrane region" description="Helical" evidence="5">
    <location>
        <begin position="505"/>
        <end position="525"/>
    </location>
</feature>
<dbReference type="PANTHER" id="PTHR24064">
    <property type="entry name" value="SOLUTE CARRIER FAMILY 22 MEMBER"/>
    <property type="match status" value="1"/>
</dbReference>
<feature type="transmembrane region" description="Helical" evidence="5">
    <location>
        <begin position="473"/>
        <end position="493"/>
    </location>
</feature>
<keyword evidence="7" id="KW-1185">Reference proteome</keyword>
<accession>A0A1S3J6B4</accession>
<dbReference type="Proteomes" id="UP000085678">
    <property type="component" value="Unplaced"/>
</dbReference>
<dbReference type="InterPro" id="IPR036259">
    <property type="entry name" value="MFS_trans_sf"/>
</dbReference>
<evidence type="ECO:0000256" key="3">
    <source>
        <dbReference type="ARBA" id="ARBA00022989"/>
    </source>
</evidence>
<feature type="transmembrane region" description="Helical" evidence="5">
    <location>
        <begin position="212"/>
        <end position="233"/>
    </location>
</feature>
<evidence type="ECO:0000256" key="5">
    <source>
        <dbReference type="SAM" id="Phobius"/>
    </source>
</evidence>
<evidence type="ECO:0000256" key="4">
    <source>
        <dbReference type="ARBA" id="ARBA00023136"/>
    </source>
</evidence>
<dbReference type="InParanoid" id="A0A1S3J6B4"/>
<name>A0A1S3J6B4_LINAN</name>
<evidence type="ECO:0000313" key="8">
    <source>
        <dbReference type="RefSeq" id="XP_013405791.1"/>
    </source>
</evidence>
<keyword evidence="4 5" id="KW-0472">Membrane</keyword>
<dbReference type="GO" id="GO:0016020">
    <property type="term" value="C:membrane"/>
    <property type="evidence" value="ECO:0007669"/>
    <property type="project" value="UniProtKB-SubCell"/>
</dbReference>
<evidence type="ECO:0000256" key="1">
    <source>
        <dbReference type="ARBA" id="ARBA00004141"/>
    </source>
</evidence>
<keyword evidence="3 5" id="KW-1133">Transmembrane helix</keyword>
<feature type="transmembrane region" description="Helical" evidence="5">
    <location>
        <begin position="407"/>
        <end position="429"/>
    </location>
</feature>
<keyword evidence="2 5" id="KW-0812">Transmembrane</keyword>
<evidence type="ECO:0000259" key="6">
    <source>
        <dbReference type="PROSITE" id="PS50850"/>
    </source>
</evidence>
<sequence length="570" mass="62591">MKNQHMEEKREKNEGNYDKDTKDFDDILTLVGEFGKYQRLIYVSLLIVSMLASMVKASIVFIEYTPSFRCKLPGLPNDTFEIQGEWHQSMVNITMSNVTDEECTVFHNANYSRTSGQNDTVAEKCTEWVFDTTDIAYSYPMQFSLVCDDSSKLTNSYIFNVLGYLVGGPLFGVLADVIGRKVALLLGMGVGGLAGVAWAFSPTYLWSIGIRFLYGFGMSGMYSLSSTLTLEMVGPNKRMATGTGLAIIYAGGGAVATGIAYFLRDWRHLSIAVSAAYVLLACAMIFFLPESPRWLLTKGAHAKAEKILKRASKINKTYFPKGIVEKVEMNEPPTSSARALLHAPKLVVKMLLLYINWLVLDMTYYGINLHAGNMAGDIYLNIFLLSIVEIPAYTLCFTIDRFGRKRVYIMCMVVGGLACLSSLLVQRYADNDLESTNYIKIALSTVGKFGVAAGYNIVYIWSIEIFPTVVRNFSLGLAAVCASCGSILAPVIVREIKVDSIGKDTLPLVIFGAAAIFGSMCTIPLPETAKKDLPETVEEANSFKYRGPYGSSPNGYQVAPGNGLSESTAL</sequence>
<feature type="transmembrane region" description="Helical" evidence="5">
    <location>
        <begin position="346"/>
        <end position="366"/>
    </location>
</feature>
<feature type="transmembrane region" description="Helical" evidence="5">
    <location>
        <begin position="182"/>
        <end position="200"/>
    </location>
</feature>
<dbReference type="SUPFAM" id="SSF103473">
    <property type="entry name" value="MFS general substrate transporter"/>
    <property type="match status" value="1"/>
</dbReference>
<protein>
    <submittedName>
        <fullName evidence="8">Organic cation transporter protein</fullName>
    </submittedName>
</protein>
<dbReference type="InterPro" id="IPR005828">
    <property type="entry name" value="MFS_sugar_transport-like"/>
</dbReference>
<proteinExistence type="predicted"/>
<dbReference type="InterPro" id="IPR020846">
    <property type="entry name" value="MFS_dom"/>
</dbReference>
<feature type="transmembrane region" description="Helical" evidence="5">
    <location>
        <begin position="40"/>
        <end position="62"/>
    </location>
</feature>
<feature type="transmembrane region" description="Helical" evidence="5">
    <location>
        <begin position="378"/>
        <end position="395"/>
    </location>
</feature>
<feature type="transmembrane region" description="Helical" evidence="5">
    <location>
        <begin position="441"/>
        <end position="461"/>
    </location>
</feature>
<dbReference type="AlphaFoldDB" id="A0A1S3J6B4"/>
<reference evidence="8" key="1">
    <citation type="submission" date="2025-08" db="UniProtKB">
        <authorList>
            <consortium name="RefSeq"/>
        </authorList>
    </citation>
    <scope>IDENTIFICATION</scope>
    <source>
        <tissue evidence="8">Gonads</tissue>
    </source>
</reference>
<dbReference type="PROSITE" id="PS50850">
    <property type="entry name" value="MFS"/>
    <property type="match status" value="1"/>
</dbReference>
<evidence type="ECO:0000256" key="2">
    <source>
        <dbReference type="ARBA" id="ARBA00022692"/>
    </source>
</evidence>
<comment type="subcellular location">
    <subcellularLocation>
        <location evidence="1">Membrane</location>
        <topology evidence="1">Multi-pass membrane protein</topology>
    </subcellularLocation>
</comment>
<feature type="transmembrane region" description="Helical" evidence="5">
    <location>
        <begin position="269"/>
        <end position="288"/>
    </location>
</feature>
<feature type="transmembrane region" description="Helical" evidence="5">
    <location>
        <begin position="157"/>
        <end position="175"/>
    </location>
</feature>
<dbReference type="RefSeq" id="XP_013405791.1">
    <property type="nucleotide sequence ID" value="XM_013550337.1"/>
</dbReference>
<dbReference type="KEGG" id="lak:106170474"/>
<dbReference type="OrthoDB" id="6234367at2759"/>
<dbReference type="Gene3D" id="1.20.1250.20">
    <property type="entry name" value="MFS general substrate transporter like domains"/>
    <property type="match status" value="1"/>
</dbReference>
<feature type="transmembrane region" description="Helical" evidence="5">
    <location>
        <begin position="245"/>
        <end position="263"/>
    </location>
</feature>
<dbReference type="GO" id="GO:0022857">
    <property type="term" value="F:transmembrane transporter activity"/>
    <property type="evidence" value="ECO:0007669"/>
    <property type="project" value="InterPro"/>
</dbReference>
<organism evidence="7 8">
    <name type="scientific">Lingula anatina</name>
    <name type="common">Brachiopod</name>
    <name type="synonym">Lingula unguis</name>
    <dbReference type="NCBI Taxonomy" id="7574"/>
    <lineage>
        <taxon>Eukaryota</taxon>
        <taxon>Metazoa</taxon>
        <taxon>Spiralia</taxon>
        <taxon>Lophotrochozoa</taxon>
        <taxon>Brachiopoda</taxon>
        <taxon>Linguliformea</taxon>
        <taxon>Lingulata</taxon>
        <taxon>Lingulida</taxon>
        <taxon>Linguloidea</taxon>
        <taxon>Lingulidae</taxon>
        <taxon>Lingula</taxon>
    </lineage>
</organism>